<evidence type="ECO:0000313" key="3">
    <source>
        <dbReference type="Proteomes" id="UP000193529"/>
    </source>
</evidence>
<dbReference type="Gene3D" id="3.30.1540.10">
    <property type="entry name" value="formyl-coa transferase, domain 3"/>
    <property type="match status" value="1"/>
</dbReference>
<dbReference type="STRING" id="153971.AWC19_09725"/>
<dbReference type="Proteomes" id="UP000193529">
    <property type="component" value="Unassembled WGS sequence"/>
</dbReference>
<dbReference type="GO" id="GO:0008410">
    <property type="term" value="F:CoA-transferase activity"/>
    <property type="evidence" value="ECO:0007669"/>
    <property type="project" value="TreeGrafter"/>
</dbReference>
<organism evidence="2 3">
    <name type="scientific">Mycobacterium palustre</name>
    <dbReference type="NCBI Taxonomy" id="153971"/>
    <lineage>
        <taxon>Bacteria</taxon>
        <taxon>Bacillati</taxon>
        <taxon>Actinomycetota</taxon>
        <taxon>Actinomycetes</taxon>
        <taxon>Mycobacteriales</taxon>
        <taxon>Mycobacteriaceae</taxon>
        <taxon>Mycobacterium</taxon>
        <taxon>Mycobacterium simiae complex</taxon>
    </lineage>
</organism>
<comment type="caution">
    <text evidence="2">The sequence shown here is derived from an EMBL/GenBank/DDBJ whole genome shotgun (WGS) entry which is preliminary data.</text>
</comment>
<dbReference type="RefSeq" id="WP_085078696.1">
    <property type="nucleotide sequence ID" value="NZ_LQPJ01000102.1"/>
</dbReference>
<evidence type="ECO:0008006" key="4">
    <source>
        <dbReference type="Google" id="ProtNLM"/>
    </source>
</evidence>
<dbReference type="InterPro" id="IPR044855">
    <property type="entry name" value="CoA-Trfase_III_dom3_sf"/>
</dbReference>
<dbReference type="PANTHER" id="PTHR48207:SF3">
    <property type="entry name" value="SUCCINATE--HYDROXYMETHYLGLUTARATE COA-TRANSFERASE"/>
    <property type="match status" value="1"/>
</dbReference>
<reference evidence="2 3" key="1">
    <citation type="submission" date="2016-01" db="EMBL/GenBank/DDBJ databases">
        <title>The new phylogeny of the genus Mycobacterium.</title>
        <authorList>
            <person name="Tarcisio F."/>
            <person name="Conor M."/>
            <person name="Antonella G."/>
            <person name="Elisabetta G."/>
            <person name="Giulia F.S."/>
            <person name="Sara T."/>
            <person name="Anna F."/>
            <person name="Clotilde B."/>
            <person name="Roberto B."/>
            <person name="Veronica D.S."/>
            <person name="Fabio R."/>
            <person name="Monica P."/>
            <person name="Olivier J."/>
            <person name="Enrico T."/>
            <person name="Nicola S."/>
        </authorList>
    </citation>
    <scope>NUCLEOTIDE SEQUENCE [LARGE SCALE GENOMIC DNA]</scope>
    <source>
        <strain evidence="2 3">DSM 44572</strain>
    </source>
</reference>
<gene>
    <name evidence="2" type="ORF">AWC19_09725</name>
</gene>
<dbReference type="SUPFAM" id="SSF89796">
    <property type="entry name" value="CoA-transferase family III (CaiB/BaiF)"/>
    <property type="match status" value="1"/>
</dbReference>
<dbReference type="InterPro" id="IPR050483">
    <property type="entry name" value="CoA-transferase_III_domain"/>
</dbReference>
<sequence length="378" mass="39824">MMQPQQSPAGPLAGVKVLGLTRARAGPTCTRQLADLGADVVEISAPGDDLSSAAFGGSDGVNLNRNKRSMTLDLRTPAGLEIFLELVDRSDVVVENFRPGVKHRLGIDPQSLMKRNPRLVYASLSGFGQDGPYADRPAVDQVIQGMSGLMSVTGPPGSGPWRTGIAVFDVATGQMLAQGIIAALFARERTGRGQWVHTSLLETAISMMDFQAVRWLIDGVVPASTGNAHPSMPLKGGSTLATSDGYVNVAALGGIDRLLAAIGLEAVDGEAADRLQERVAAVLASRTTAEWVDQLAGVVPCGPVLQMDEVFADPQVEHLNMSCPVTAEGGRVVNVLRAPLNFSETKPSVRRGPYRPGEHTEELLAELAHGSVDAGRVP</sequence>
<name>A0A1X1ZM03_9MYCO</name>
<keyword evidence="3" id="KW-1185">Reference proteome</keyword>
<dbReference type="InterPro" id="IPR003673">
    <property type="entry name" value="CoA-Trfase_fam_III"/>
</dbReference>
<protein>
    <recommendedName>
        <fullName evidence="4">CoA-transferase</fullName>
    </recommendedName>
</protein>
<proteinExistence type="predicted"/>
<dbReference type="InterPro" id="IPR023606">
    <property type="entry name" value="CoA-Trfase_III_dom_1_sf"/>
</dbReference>
<accession>A0A1X1ZM03</accession>
<dbReference type="Pfam" id="PF02515">
    <property type="entry name" value="CoA_transf_3"/>
    <property type="match status" value="1"/>
</dbReference>
<dbReference type="Gene3D" id="3.40.50.10540">
    <property type="entry name" value="Crotonobetainyl-coa:carnitine coa-transferase, domain 1"/>
    <property type="match status" value="2"/>
</dbReference>
<keyword evidence="1" id="KW-0808">Transferase</keyword>
<dbReference type="EMBL" id="LQPJ01000102">
    <property type="protein sequence ID" value="ORW24377.1"/>
    <property type="molecule type" value="Genomic_DNA"/>
</dbReference>
<dbReference type="AlphaFoldDB" id="A0A1X1ZM03"/>
<evidence type="ECO:0000256" key="1">
    <source>
        <dbReference type="ARBA" id="ARBA00022679"/>
    </source>
</evidence>
<dbReference type="PANTHER" id="PTHR48207">
    <property type="entry name" value="SUCCINATE--HYDROXYMETHYLGLUTARATE COA-TRANSFERASE"/>
    <property type="match status" value="1"/>
</dbReference>
<evidence type="ECO:0000313" key="2">
    <source>
        <dbReference type="EMBL" id="ORW24377.1"/>
    </source>
</evidence>